<dbReference type="AlphaFoldDB" id="A0A917GVR9"/>
<organism evidence="3 4">
    <name type="scientific">Bizionia arctica</name>
    <dbReference type="NCBI Taxonomy" id="1495645"/>
    <lineage>
        <taxon>Bacteria</taxon>
        <taxon>Pseudomonadati</taxon>
        <taxon>Bacteroidota</taxon>
        <taxon>Flavobacteriia</taxon>
        <taxon>Flavobacteriales</taxon>
        <taxon>Flavobacteriaceae</taxon>
        <taxon>Bizionia</taxon>
    </lineage>
</organism>
<keyword evidence="4" id="KW-1185">Reference proteome</keyword>
<dbReference type="Gene3D" id="3.40.50.620">
    <property type="entry name" value="HUPs"/>
    <property type="match status" value="2"/>
</dbReference>
<dbReference type="PRINTS" id="PR01438">
    <property type="entry name" value="UNVRSLSTRESS"/>
</dbReference>
<name>A0A917GVR9_9FLAO</name>
<evidence type="ECO:0000259" key="2">
    <source>
        <dbReference type="Pfam" id="PF00582"/>
    </source>
</evidence>
<dbReference type="PANTHER" id="PTHR46268:SF6">
    <property type="entry name" value="UNIVERSAL STRESS PROTEIN UP12"/>
    <property type="match status" value="1"/>
</dbReference>
<reference evidence="3" key="2">
    <citation type="submission" date="2020-09" db="EMBL/GenBank/DDBJ databases">
        <authorList>
            <person name="Sun Q."/>
            <person name="Zhou Y."/>
        </authorList>
    </citation>
    <scope>NUCLEOTIDE SEQUENCE</scope>
    <source>
        <strain evidence="3">CGMCC 1.12751</strain>
    </source>
</reference>
<protein>
    <submittedName>
        <fullName evidence="3">Universal stress protein UspA</fullName>
    </submittedName>
</protein>
<dbReference type="EMBL" id="BMFQ01000004">
    <property type="protein sequence ID" value="GGG58752.1"/>
    <property type="molecule type" value="Genomic_DNA"/>
</dbReference>
<feature type="domain" description="UspA" evidence="2">
    <location>
        <begin position="148"/>
        <end position="275"/>
    </location>
</feature>
<evidence type="ECO:0000313" key="4">
    <source>
        <dbReference type="Proteomes" id="UP000625976"/>
    </source>
</evidence>
<feature type="domain" description="UspA" evidence="2">
    <location>
        <begin position="1"/>
        <end position="140"/>
    </location>
</feature>
<proteinExistence type="inferred from homology"/>
<reference evidence="3" key="1">
    <citation type="journal article" date="2014" name="Int. J. Syst. Evol. Microbiol.">
        <title>Complete genome sequence of Corynebacterium casei LMG S-19264T (=DSM 44701T), isolated from a smear-ripened cheese.</title>
        <authorList>
            <consortium name="US DOE Joint Genome Institute (JGI-PGF)"/>
            <person name="Walter F."/>
            <person name="Albersmeier A."/>
            <person name="Kalinowski J."/>
            <person name="Ruckert C."/>
        </authorList>
    </citation>
    <scope>NUCLEOTIDE SEQUENCE</scope>
    <source>
        <strain evidence="3">CGMCC 1.12751</strain>
    </source>
</reference>
<accession>A0A917GVR9</accession>
<sequence>MKKIIVPVDFSEHSEYALEAASILARKNDAEIIALHMLEISDAVINKADDMKQMESLFFLKLAEKKFDEFLNKAYLKGIKVTPVVKHFKVFSEVNEVAKEVHADLIVMGSQGASGIKEVLIGSNTEKVVRYSEIPVLIIKHNPILMDFEHMVFACDFSEDAIEQYLKAKEMGDKLGSKMHLVYVNLPGSKFKSSVEIEKKVASFLRKADGGIEKMNEINYVNDYTIEKGILNFSNVIGADLIAVATHGRKGIAHFFEGSISEDIANHSTLPVMTFKI</sequence>
<dbReference type="InterPro" id="IPR006016">
    <property type="entry name" value="UspA"/>
</dbReference>
<evidence type="ECO:0000256" key="1">
    <source>
        <dbReference type="ARBA" id="ARBA00008791"/>
    </source>
</evidence>
<dbReference type="PANTHER" id="PTHR46268">
    <property type="entry name" value="STRESS RESPONSE PROTEIN NHAX"/>
    <property type="match status" value="1"/>
</dbReference>
<evidence type="ECO:0000313" key="3">
    <source>
        <dbReference type="EMBL" id="GGG58752.1"/>
    </source>
</evidence>
<dbReference type="Proteomes" id="UP000625976">
    <property type="component" value="Unassembled WGS sequence"/>
</dbReference>
<comment type="similarity">
    <text evidence="1">Belongs to the universal stress protein A family.</text>
</comment>
<dbReference type="Pfam" id="PF00582">
    <property type="entry name" value="Usp"/>
    <property type="match status" value="2"/>
</dbReference>
<dbReference type="RefSeq" id="WP_188466697.1">
    <property type="nucleotide sequence ID" value="NZ_BMFQ01000004.1"/>
</dbReference>
<gene>
    <name evidence="3" type="primary">uspA</name>
    <name evidence="3" type="ORF">GCM10010976_31930</name>
</gene>
<dbReference type="InterPro" id="IPR006015">
    <property type="entry name" value="Universal_stress_UspA"/>
</dbReference>
<dbReference type="CDD" id="cd00293">
    <property type="entry name" value="USP-like"/>
    <property type="match status" value="2"/>
</dbReference>
<dbReference type="SUPFAM" id="SSF52402">
    <property type="entry name" value="Adenine nucleotide alpha hydrolases-like"/>
    <property type="match status" value="2"/>
</dbReference>
<comment type="caution">
    <text evidence="3">The sequence shown here is derived from an EMBL/GenBank/DDBJ whole genome shotgun (WGS) entry which is preliminary data.</text>
</comment>
<dbReference type="InterPro" id="IPR014729">
    <property type="entry name" value="Rossmann-like_a/b/a_fold"/>
</dbReference>